<organism evidence="2 3">
    <name type="scientific">Streptomyces achromogenes</name>
    <dbReference type="NCBI Taxonomy" id="67255"/>
    <lineage>
        <taxon>Bacteria</taxon>
        <taxon>Bacillati</taxon>
        <taxon>Actinomycetota</taxon>
        <taxon>Actinomycetes</taxon>
        <taxon>Kitasatosporales</taxon>
        <taxon>Streptomycetaceae</taxon>
        <taxon>Streptomyces</taxon>
    </lineage>
</organism>
<dbReference type="Proteomes" id="UP001622557">
    <property type="component" value="Chromosome"/>
</dbReference>
<feature type="signal peptide" evidence="1">
    <location>
        <begin position="1"/>
        <end position="29"/>
    </location>
</feature>
<evidence type="ECO:0000313" key="3">
    <source>
        <dbReference type="Proteomes" id="UP001622557"/>
    </source>
</evidence>
<keyword evidence="1" id="KW-0732">Signal</keyword>
<name>A0ABZ1KVM8_STRAH</name>
<sequence length="156" mass="16181">MRSIATRAGVVAATAVLALTGLGAATASAATTTADVPVAADVTYASLAGEWLGSGTAGPNPVEPHFFFYGNGTLKMIPEDNAYLATGTWKQSGNSFTFHLEHPIYDSTGAVVSYIKADQTGTLNGDTWSSTGTSGRYDTQGNLIETFTVTLTAHRV</sequence>
<reference evidence="2 3" key="1">
    <citation type="submission" date="2022-10" db="EMBL/GenBank/DDBJ databases">
        <title>The complete genomes of actinobacterial strains from the NBC collection.</title>
        <authorList>
            <person name="Joergensen T.S."/>
            <person name="Alvarez Arevalo M."/>
            <person name="Sterndorff E.B."/>
            <person name="Faurdal D."/>
            <person name="Vuksanovic O."/>
            <person name="Mourched A.-S."/>
            <person name="Charusanti P."/>
            <person name="Shaw S."/>
            <person name="Blin K."/>
            <person name="Weber T."/>
        </authorList>
    </citation>
    <scope>NUCLEOTIDE SEQUENCE [LARGE SCALE GENOMIC DNA]</scope>
    <source>
        <strain evidence="2 3">NBC_00156</strain>
    </source>
</reference>
<proteinExistence type="predicted"/>
<accession>A0ABZ1KVM8</accession>
<protein>
    <submittedName>
        <fullName evidence="2">Uncharacterized protein</fullName>
    </submittedName>
</protein>
<dbReference type="EMBL" id="CP108164">
    <property type="protein sequence ID" value="WTQ84619.1"/>
    <property type="molecule type" value="Genomic_DNA"/>
</dbReference>
<feature type="chain" id="PRO_5046684848" evidence="1">
    <location>
        <begin position="30"/>
        <end position="156"/>
    </location>
</feature>
<dbReference type="GeneID" id="97285129"/>
<dbReference type="RefSeq" id="WP_405452325.1">
    <property type="nucleotide sequence ID" value="NZ_CP108164.1"/>
</dbReference>
<evidence type="ECO:0000313" key="2">
    <source>
        <dbReference type="EMBL" id="WTQ84619.1"/>
    </source>
</evidence>
<keyword evidence="3" id="KW-1185">Reference proteome</keyword>
<evidence type="ECO:0000256" key="1">
    <source>
        <dbReference type="SAM" id="SignalP"/>
    </source>
</evidence>
<gene>
    <name evidence="2" type="ORF">OG350_31845</name>
</gene>